<sequence>MTDVPLSPKPKQPTDPMTEGFGPIGAKPQPDRERSRYDIPSRPDDDFAIDEQRIRRRATPPRDEGNSGEA</sequence>
<accession>A0A1H3SCF2</accession>
<evidence type="ECO:0000313" key="3">
    <source>
        <dbReference type="Proteomes" id="UP000198914"/>
    </source>
</evidence>
<protein>
    <submittedName>
        <fullName evidence="2">Uncharacterized protein</fullName>
    </submittedName>
</protein>
<gene>
    <name evidence="2" type="ORF">SAMN05444004_11184</name>
</gene>
<proteinExistence type="predicted"/>
<feature type="region of interest" description="Disordered" evidence="1">
    <location>
        <begin position="1"/>
        <end position="70"/>
    </location>
</feature>
<feature type="compositionally biased region" description="Basic and acidic residues" evidence="1">
    <location>
        <begin position="60"/>
        <end position="70"/>
    </location>
</feature>
<dbReference type="EMBL" id="FNPX01000011">
    <property type="protein sequence ID" value="SDZ35702.1"/>
    <property type="molecule type" value="Genomic_DNA"/>
</dbReference>
<evidence type="ECO:0000313" key="2">
    <source>
        <dbReference type="EMBL" id="SDZ35702.1"/>
    </source>
</evidence>
<name>A0A1H3SCF2_9RHOB</name>
<keyword evidence="3" id="KW-1185">Reference proteome</keyword>
<evidence type="ECO:0000256" key="1">
    <source>
        <dbReference type="SAM" id="MobiDB-lite"/>
    </source>
</evidence>
<dbReference type="Proteomes" id="UP000198914">
    <property type="component" value="Unassembled WGS sequence"/>
</dbReference>
<dbReference type="OrthoDB" id="7659339at2"/>
<reference evidence="3" key="1">
    <citation type="submission" date="2016-10" db="EMBL/GenBank/DDBJ databases">
        <authorList>
            <person name="Varghese N."/>
            <person name="Submissions S."/>
        </authorList>
    </citation>
    <scope>NUCLEOTIDE SEQUENCE [LARGE SCALE GENOMIC DNA]</scope>
    <source>
        <strain evidence="3">DSM 100420</strain>
    </source>
</reference>
<dbReference type="RefSeq" id="WP_092646474.1">
    <property type="nucleotide sequence ID" value="NZ_FNPX01000011.1"/>
</dbReference>
<feature type="compositionally biased region" description="Basic and acidic residues" evidence="1">
    <location>
        <begin position="29"/>
        <end position="53"/>
    </location>
</feature>
<organism evidence="2 3">
    <name type="scientific">Jannaschia faecimaris</name>
    <dbReference type="NCBI Taxonomy" id="1244108"/>
    <lineage>
        <taxon>Bacteria</taxon>
        <taxon>Pseudomonadati</taxon>
        <taxon>Pseudomonadota</taxon>
        <taxon>Alphaproteobacteria</taxon>
        <taxon>Rhodobacterales</taxon>
        <taxon>Roseobacteraceae</taxon>
        <taxon>Jannaschia</taxon>
    </lineage>
</organism>
<dbReference type="AlphaFoldDB" id="A0A1H3SCF2"/>